<keyword evidence="1" id="KW-0812">Transmembrane</keyword>
<feature type="transmembrane region" description="Helical" evidence="1">
    <location>
        <begin position="28"/>
        <end position="47"/>
    </location>
</feature>
<dbReference type="EMBL" id="KF901173">
    <property type="protein sequence ID" value="AIF20716.1"/>
    <property type="molecule type" value="Genomic_DNA"/>
</dbReference>
<feature type="transmembrane region" description="Helical" evidence="1">
    <location>
        <begin position="53"/>
        <end position="71"/>
    </location>
</feature>
<dbReference type="AlphaFoldDB" id="A0A075HWJ2"/>
<keyword evidence="1" id="KW-1133">Transmembrane helix</keyword>
<keyword evidence="1" id="KW-0472">Membrane</keyword>
<evidence type="ECO:0000313" key="2">
    <source>
        <dbReference type="EMBL" id="AIF20716.1"/>
    </source>
</evidence>
<protein>
    <submittedName>
        <fullName evidence="2">Uncharacterized protein</fullName>
    </submittedName>
</protein>
<evidence type="ECO:0000256" key="1">
    <source>
        <dbReference type="SAM" id="Phobius"/>
    </source>
</evidence>
<reference evidence="2" key="1">
    <citation type="journal article" date="2014" name="Genome Biol. Evol.">
        <title>Pangenome evidence for extensive interdomain horizontal transfer affecting lineage core and shell genes in uncultured planktonic thaumarchaeota and euryarchaeota.</title>
        <authorList>
            <person name="Deschamps P."/>
            <person name="Zivanovic Y."/>
            <person name="Moreira D."/>
            <person name="Rodriguez-Valera F."/>
            <person name="Lopez-Garcia P."/>
        </authorList>
    </citation>
    <scope>NUCLEOTIDE SEQUENCE</scope>
</reference>
<proteinExistence type="predicted"/>
<organism evidence="2">
    <name type="scientific">uncultured marine group II/III euryarchaeote KM3_92_B07</name>
    <dbReference type="NCBI Taxonomy" id="1456543"/>
    <lineage>
        <taxon>Archaea</taxon>
        <taxon>Methanobacteriati</taxon>
        <taxon>Methanobacteriota</taxon>
        <taxon>environmental samples</taxon>
    </lineage>
</organism>
<accession>A0A075HWJ2</accession>
<sequence>MDGNLVPFPDAQPVNVDLVAQLLLLRRLWHLSFLFALLPILLGLFVLTLQADPVAFGLFIGGGWAMLSRILPEEGFELPMPYSMQLIGEVNQIRRSESDCCESPDIRWEVTAIRCRACRHVHCSRARPDLGRKRTDGLVGTVRLLILDGHPLLTEDEN</sequence>
<name>A0A075HWJ2_9EURY</name>